<reference evidence="1" key="1">
    <citation type="submission" date="2018-06" db="EMBL/GenBank/DDBJ databases">
        <authorList>
            <person name="Zhirakovskaya E."/>
        </authorList>
    </citation>
    <scope>NUCLEOTIDE SEQUENCE</scope>
</reference>
<accession>A0A3B1DDU2</accession>
<sequence length="171" mass="19190">MSQGWRRWSQLQKDIESRFADSIGGRLRLRCVGYRGAHDGDGRCYFTFDGKEIGNCCTLSSMVHRGGRFNPECHDGAIPLDWSNPPSDDERKTGETMELGEFSQGDVLSTCLAYRNISIEDALCSKNPIMLALAVVDRRVGKRRLRALREQPKHPLVAKLYELRLACEAGG</sequence>
<dbReference type="EMBL" id="UOGK01000094">
    <property type="protein sequence ID" value="VAX37021.1"/>
    <property type="molecule type" value="Genomic_DNA"/>
</dbReference>
<dbReference type="Pfam" id="PF25753">
    <property type="entry name" value="SF0329"/>
    <property type="match status" value="1"/>
</dbReference>
<dbReference type="InterPro" id="IPR057955">
    <property type="entry name" value="SF0329-like"/>
</dbReference>
<name>A0A3B1DDU2_9ZZZZ</name>
<proteinExistence type="predicted"/>
<gene>
    <name evidence="1" type="ORF">MNBD_PLANCTO03-1327</name>
</gene>
<evidence type="ECO:0000313" key="1">
    <source>
        <dbReference type="EMBL" id="VAX37021.1"/>
    </source>
</evidence>
<protein>
    <submittedName>
        <fullName evidence="1">Uncharacterized protein</fullName>
    </submittedName>
</protein>
<organism evidence="1">
    <name type="scientific">hydrothermal vent metagenome</name>
    <dbReference type="NCBI Taxonomy" id="652676"/>
    <lineage>
        <taxon>unclassified sequences</taxon>
        <taxon>metagenomes</taxon>
        <taxon>ecological metagenomes</taxon>
    </lineage>
</organism>
<dbReference type="AlphaFoldDB" id="A0A3B1DDU2"/>